<evidence type="ECO:0000259" key="1">
    <source>
        <dbReference type="PROSITE" id="PS51707"/>
    </source>
</evidence>
<dbReference type="SUPFAM" id="SSF55154">
    <property type="entry name" value="CYTH-like phosphatases"/>
    <property type="match status" value="1"/>
</dbReference>
<dbReference type="InterPro" id="IPR033469">
    <property type="entry name" value="CYTH-like_dom_sf"/>
</dbReference>
<gene>
    <name evidence="2" type="ORF">ACFFHW_08720</name>
</gene>
<name>A0ABV6G3H4_9GAMM</name>
<dbReference type="PANTHER" id="PTHR39569:SF1">
    <property type="entry name" value="INORGANIC TRIPHOSPHATASE"/>
    <property type="match status" value="1"/>
</dbReference>
<dbReference type="Pfam" id="PF01928">
    <property type="entry name" value="CYTH"/>
    <property type="match status" value="1"/>
</dbReference>
<reference evidence="2 3" key="1">
    <citation type="submission" date="2024-09" db="EMBL/GenBank/DDBJ databases">
        <authorList>
            <person name="Sun Q."/>
            <person name="Mori K."/>
        </authorList>
    </citation>
    <scope>NUCLEOTIDE SEQUENCE [LARGE SCALE GENOMIC DNA]</scope>
    <source>
        <strain evidence="2 3">CCM 7415</strain>
    </source>
</reference>
<feature type="domain" description="CYTH" evidence="1">
    <location>
        <begin position="12"/>
        <end position="210"/>
    </location>
</feature>
<dbReference type="SMART" id="SM01118">
    <property type="entry name" value="CYTH"/>
    <property type="match status" value="1"/>
</dbReference>
<dbReference type="InterPro" id="IPR023577">
    <property type="entry name" value="CYTH_domain"/>
</dbReference>
<comment type="caution">
    <text evidence="2">The sequence shown here is derived from an EMBL/GenBank/DDBJ whole genome shotgun (WGS) entry which is preliminary data.</text>
</comment>
<dbReference type="InterPro" id="IPR039013">
    <property type="entry name" value="YgiF"/>
</dbReference>
<dbReference type="PANTHER" id="PTHR39569">
    <property type="entry name" value="INORGANIC TRIPHOSPHATASE"/>
    <property type="match status" value="1"/>
</dbReference>
<sequence>MSQGLSSASAAPQEVELKMALGTGAAEALASHPPLAGLAPQRQRLANVYFDTPERSLERHRIALRLRADGERCVQTVKTAGSGRGGLHSRGEWEVERERECLDTHWLARLGIAPFDDAALRESLMPVYRTDFDRRSWQVAFKSSHIELALDEGEIVAGERRTSIFELELELKSGEEADLWALVETLAEHCPMRPANASKAARAVALRDGQPALPGGDSAELEAEACLERAIAALDAFQDSGDNDYLLAARRALTLLSHHDDAVVAGAASRLVQALTGSNWLDQRFGQYWLVLMRALRGR</sequence>
<dbReference type="RefSeq" id="WP_083920880.1">
    <property type="nucleotide sequence ID" value="NZ_JBHLVX010000033.1"/>
</dbReference>
<protein>
    <submittedName>
        <fullName evidence="2">Inorganic triphosphatase</fullName>
    </submittedName>
</protein>
<evidence type="ECO:0000313" key="2">
    <source>
        <dbReference type="EMBL" id="MFC0268063.1"/>
    </source>
</evidence>
<dbReference type="EMBL" id="JBHLVX010000033">
    <property type="protein sequence ID" value="MFC0268063.1"/>
    <property type="molecule type" value="Genomic_DNA"/>
</dbReference>
<accession>A0ABV6G3H4</accession>
<evidence type="ECO:0000313" key="3">
    <source>
        <dbReference type="Proteomes" id="UP001589814"/>
    </source>
</evidence>
<dbReference type="Gene3D" id="2.40.320.10">
    <property type="entry name" value="Hypothetical Protein Pfu-838710-001"/>
    <property type="match status" value="1"/>
</dbReference>
<organism evidence="2 3">
    <name type="scientific">Kushneria aurantia</name>
    <dbReference type="NCBI Taxonomy" id="504092"/>
    <lineage>
        <taxon>Bacteria</taxon>
        <taxon>Pseudomonadati</taxon>
        <taxon>Pseudomonadota</taxon>
        <taxon>Gammaproteobacteria</taxon>
        <taxon>Oceanospirillales</taxon>
        <taxon>Halomonadaceae</taxon>
        <taxon>Kushneria</taxon>
    </lineage>
</organism>
<keyword evidence="3" id="KW-1185">Reference proteome</keyword>
<proteinExistence type="predicted"/>
<dbReference type="PROSITE" id="PS51707">
    <property type="entry name" value="CYTH"/>
    <property type="match status" value="1"/>
</dbReference>
<dbReference type="Proteomes" id="UP001589814">
    <property type="component" value="Unassembled WGS sequence"/>
</dbReference>
<dbReference type="CDD" id="cd07756">
    <property type="entry name" value="CYTH-like_Pase_CHAD"/>
    <property type="match status" value="1"/>
</dbReference>